<evidence type="ECO:0000256" key="7">
    <source>
        <dbReference type="ARBA" id="ARBA00022833"/>
    </source>
</evidence>
<dbReference type="PhylomeDB" id="A0A022RM86"/>
<accession>A0A022RM86</accession>
<proteinExistence type="predicted"/>
<keyword evidence="3" id="KW-0808">Transferase</keyword>
<dbReference type="eggNOG" id="KOG0800">
    <property type="taxonomic scope" value="Eukaryota"/>
</dbReference>
<evidence type="ECO:0000259" key="10">
    <source>
        <dbReference type="PROSITE" id="PS50089"/>
    </source>
</evidence>
<dbReference type="Pfam" id="PF13639">
    <property type="entry name" value="zf-RING_2"/>
    <property type="match status" value="1"/>
</dbReference>
<gene>
    <name evidence="11" type="ORF">MIMGU_mgv1a012404mg</name>
</gene>
<dbReference type="EMBL" id="KI630433">
    <property type="protein sequence ID" value="EYU40080.1"/>
    <property type="molecule type" value="Genomic_DNA"/>
</dbReference>
<keyword evidence="5 8" id="KW-0863">Zinc-finger</keyword>
<dbReference type="Gene3D" id="3.30.40.10">
    <property type="entry name" value="Zinc/RING finger domain, C3HC4 (zinc finger)"/>
    <property type="match status" value="1"/>
</dbReference>
<evidence type="ECO:0000256" key="6">
    <source>
        <dbReference type="ARBA" id="ARBA00022786"/>
    </source>
</evidence>
<dbReference type="InterPro" id="IPR001841">
    <property type="entry name" value="Znf_RING"/>
</dbReference>
<keyword evidence="7" id="KW-0862">Zinc</keyword>
<dbReference type="GO" id="GO:0061630">
    <property type="term" value="F:ubiquitin protein ligase activity"/>
    <property type="evidence" value="ECO:0007669"/>
    <property type="project" value="UniProtKB-EC"/>
</dbReference>
<feature type="domain" description="RING-type" evidence="10">
    <location>
        <begin position="160"/>
        <end position="201"/>
    </location>
</feature>
<name>A0A022RM86_ERYGU</name>
<evidence type="ECO:0000256" key="1">
    <source>
        <dbReference type="ARBA" id="ARBA00000900"/>
    </source>
</evidence>
<dbReference type="InterPro" id="IPR013083">
    <property type="entry name" value="Znf_RING/FYVE/PHD"/>
</dbReference>
<reference evidence="11 12" key="1">
    <citation type="journal article" date="2013" name="Proc. Natl. Acad. Sci. U.S.A.">
        <title>Fine-scale variation in meiotic recombination in Mimulus inferred from population shotgun sequencing.</title>
        <authorList>
            <person name="Hellsten U."/>
            <person name="Wright K.M."/>
            <person name="Jenkins J."/>
            <person name="Shu S."/>
            <person name="Yuan Y."/>
            <person name="Wessler S.R."/>
            <person name="Schmutz J."/>
            <person name="Willis J.H."/>
            <person name="Rokhsar D.S."/>
        </authorList>
    </citation>
    <scope>NUCLEOTIDE SEQUENCE [LARGE SCALE GENOMIC DNA]</scope>
    <source>
        <strain evidence="12">cv. DUN x IM62</strain>
    </source>
</reference>
<comment type="catalytic activity">
    <reaction evidence="1">
        <text>S-ubiquitinyl-[E2 ubiquitin-conjugating enzyme]-L-cysteine + [acceptor protein]-L-lysine = [E2 ubiquitin-conjugating enzyme]-L-cysteine + N(6)-ubiquitinyl-[acceptor protein]-L-lysine.</text>
        <dbReference type="EC" id="2.3.2.27"/>
    </reaction>
</comment>
<evidence type="ECO:0000256" key="8">
    <source>
        <dbReference type="PROSITE-ProRule" id="PRU00175"/>
    </source>
</evidence>
<evidence type="ECO:0000256" key="3">
    <source>
        <dbReference type="ARBA" id="ARBA00022679"/>
    </source>
</evidence>
<evidence type="ECO:0000313" key="12">
    <source>
        <dbReference type="Proteomes" id="UP000030748"/>
    </source>
</evidence>
<sequence length="251" mass="28054">MGGCCCCASASTELHRSTPFFHYPVSELPPHHTTVDALSTGLLVDTNLDTSLLDTYQPPPAPIPYETYAGRPQTPPTNRERSGYNNNEAVSETTNVESIEAANAESTFEIKAKDLESDEKSEINSKLETSKEMEDKSSDDELKKSSKSVVPPLQDEDDICPTCLEEYDAENPKIITKCDHHFHLGCILEWMERSDTCAVCDQVYLIAAQYYDLSDSTSFSNNMFSYPKSTRKIMFVFYRMQLMVISPVGGV</sequence>
<feature type="compositionally biased region" description="Polar residues" evidence="9">
    <location>
        <begin position="83"/>
        <end position="97"/>
    </location>
</feature>
<evidence type="ECO:0000313" key="11">
    <source>
        <dbReference type="EMBL" id="EYU40080.1"/>
    </source>
</evidence>
<feature type="region of interest" description="Disordered" evidence="9">
    <location>
        <begin position="59"/>
        <end position="153"/>
    </location>
</feature>
<protein>
    <recommendedName>
        <fullName evidence="2">RING-type E3 ubiquitin transferase</fullName>
        <ecNumber evidence="2">2.3.2.27</ecNumber>
    </recommendedName>
</protein>
<dbReference type="GO" id="GO:0008270">
    <property type="term" value="F:zinc ion binding"/>
    <property type="evidence" value="ECO:0007669"/>
    <property type="project" value="UniProtKB-KW"/>
</dbReference>
<dbReference type="SMART" id="SM00184">
    <property type="entry name" value="RING"/>
    <property type="match status" value="1"/>
</dbReference>
<dbReference type="Proteomes" id="UP000030748">
    <property type="component" value="Unassembled WGS sequence"/>
</dbReference>
<feature type="compositionally biased region" description="Basic and acidic residues" evidence="9">
    <location>
        <begin position="108"/>
        <end position="144"/>
    </location>
</feature>
<dbReference type="EC" id="2.3.2.27" evidence="2"/>
<keyword evidence="6" id="KW-0833">Ubl conjugation pathway</keyword>
<evidence type="ECO:0000256" key="9">
    <source>
        <dbReference type="SAM" id="MobiDB-lite"/>
    </source>
</evidence>
<dbReference type="PANTHER" id="PTHR46463:SF44">
    <property type="entry name" value="RING_U-BOX SUPERFAMILY PROTEIN"/>
    <property type="match status" value="1"/>
</dbReference>
<dbReference type="GO" id="GO:0005829">
    <property type="term" value="C:cytosol"/>
    <property type="evidence" value="ECO:0000318"/>
    <property type="project" value="GO_Central"/>
</dbReference>
<dbReference type="PANTHER" id="PTHR46463">
    <property type="entry name" value="ZINC FINGER, RING/FYVE/PHD-TYPE"/>
    <property type="match status" value="1"/>
</dbReference>
<evidence type="ECO:0000256" key="5">
    <source>
        <dbReference type="ARBA" id="ARBA00022771"/>
    </source>
</evidence>
<keyword evidence="12" id="KW-1185">Reference proteome</keyword>
<organism evidence="11 12">
    <name type="scientific">Erythranthe guttata</name>
    <name type="common">Yellow monkey flower</name>
    <name type="synonym">Mimulus guttatus</name>
    <dbReference type="NCBI Taxonomy" id="4155"/>
    <lineage>
        <taxon>Eukaryota</taxon>
        <taxon>Viridiplantae</taxon>
        <taxon>Streptophyta</taxon>
        <taxon>Embryophyta</taxon>
        <taxon>Tracheophyta</taxon>
        <taxon>Spermatophyta</taxon>
        <taxon>Magnoliopsida</taxon>
        <taxon>eudicotyledons</taxon>
        <taxon>Gunneridae</taxon>
        <taxon>Pentapetalae</taxon>
        <taxon>asterids</taxon>
        <taxon>lamiids</taxon>
        <taxon>Lamiales</taxon>
        <taxon>Phrymaceae</taxon>
        <taxon>Erythranthe</taxon>
    </lineage>
</organism>
<dbReference type="PROSITE" id="PS50089">
    <property type="entry name" value="ZF_RING_2"/>
    <property type="match status" value="1"/>
</dbReference>
<dbReference type="GO" id="GO:0004842">
    <property type="term" value="F:ubiquitin-protein transferase activity"/>
    <property type="evidence" value="ECO:0000318"/>
    <property type="project" value="GO_Central"/>
</dbReference>
<keyword evidence="4" id="KW-0479">Metal-binding</keyword>
<evidence type="ECO:0000256" key="2">
    <source>
        <dbReference type="ARBA" id="ARBA00012483"/>
    </source>
</evidence>
<dbReference type="SUPFAM" id="SSF57850">
    <property type="entry name" value="RING/U-box"/>
    <property type="match status" value="1"/>
</dbReference>
<dbReference type="CDD" id="cd23116">
    <property type="entry name" value="RING-H2_AIRP1-like"/>
    <property type="match status" value="1"/>
</dbReference>
<evidence type="ECO:0000256" key="4">
    <source>
        <dbReference type="ARBA" id="ARBA00022723"/>
    </source>
</evidence>
<dbReference type="AlphaFoldDB" id="A0A022RM86"/>